<dbReference type="GO" id="GO:0000981">
    <property type="term" value="F:DNA-binding transcription factor activity, RNA polymerase II-specific"/>
    <property type="evidence" value="ECO:0007669"/>
    <property type="project" value="TreeGrafter"/>
</dbReference>
<dbReference type="Proteomes" id="UP000799777">
    <property type="component" value="Unassembled WGS sequence"/>
</dbReference>
<protein>
    <recommendedName>
        <fullName evidence="5">C2H2-type domain-containing protein</fullName>
    </recommendedName>
</protein>
<gene>
    <name evidence="6" type="ORF">EK21DRAFT_83284</name>
</gene>
<dbReference type="GO" id="GO:0005634">
    <property type="term" value="C:nucleus"/>
    <property type="evidence" value="ECO:0007669"/>
    <property type="project" value="TreeGrafter"/>
</dbReference>
<evidence type="ECO:0000256" key="2">
    <source>
        <dbReference type="ARBA" id="ARBA00022737"/>
    </source>
</evidence>
<feature type="non-terminal residue" evidence="6">
    <location>
        <position position="1"/>
    </location>
</feature>
<keyword evidence="3" id="KW-0863">Zinc-finger</keyword>
<dbReference type="SUPFAM" id="SSF57667">
    <property type="entry name" value="beta-beta-alpha zinc fingers"/>
    <property type="match status" value="1"/>
</dbReference>
<dbReference type="InterPro" id="IPR036236">
    <property type="entry name" value="Znf_C2H2_sf"/>
</dbReference>
<feature type="domain" description="C2H2-type" evidence="5">
    <location>
        <begin position="82"/>
        <end position="102"/>
    </location>
</feature>
<keyword evidence="4" id="KW-0862">Zinc</keyword>
<evidence type="ECO:0000259" key="5">
    <source>
        <dbReference type="PROSITE" id="PS00028"/>
    </source>
</evidence>
<evidence type="ECO:0000256" key="4">
    <source>
        <dbReference type="ARBA" id="ARBA00022833"/>
    </source>
</evidence>
<evidence type="ECO:0000256" key="3">
    <source>
        <dbReference type="ARBA" id="ARBA00022771"/>
    </source>
</evidence>
<dbReference type="PROSITE" id="PS00028">
    <property type="entry name" value="ZINC_FINGER_C2H2_1"/>
    <property type="match status" value="1"/>
</dbReference>
<dbReference type="GO" id="GO:0000977">
    <property type="term" value="F:RNA polymerase II transcription regulatory region sequence-specific DNA binding"/>
    <property type="evidence" value="ECO:0007669"/>
    <property type="project" value="TreeGrafter"/>
</dbReference>
<evidence type="ECO:0000313" key="6">
    <source>
        <dbReference type="EMBL" id="KAF2022484.1"/>
    </source>
</evidence>
<sequence length="214" mass="24762">TYCSRCNLSSSKQRLQQHYDDSPSHYRCEICGYDRATWDELVEHYRKTEHRVVCQGCNDGDGMAWVGGSQEYLTHLKDENVCQGCEIHFQTASNLDHHRMVHLERSIRCYGCSDKFTTYSGMILHLESGTCDSEIDIYDLNESAAMCYQWKAYLDGDEPVFPFRCPECEVGFTKLSGLFQHVYSKACNQDLYAGKMAKLTNWLKKRHCKATEEE</sequence>
<keyword evidence="1" id="KW-0479">Metal-binding</keyword>
<dbReference type="Gene3D" id="3.30.160.60">
    <property type="entry name" value="Classic Zinc Finger"/>
    <property type="match status" value="1"/>
</dbReference>
<evidence type="ECO:0000256" key="1">
    <source>
        <dbReference type="ARBA" id="ARBA00022723"/>
    </source>
</evidence>
<keyword evidence="2" id="KW-0677">Repeat</keyword>
<dbReference type="EMBL" id="ML978608">
    <property type="protein sequence ID" value="KAF2022484.1"/>
    <property type="molecule type" value="Genomic_DNA"/>
</dbReference>
<keyword evidence="7" id="KW-1185">Reference proteome</keyword>
<dbReference type="InterPro" id="IPR013087">
    <property type="entry name" value="Znf_C2H2_type"/>
</dbReference>
<reference evidence="6" key="1">
    <citation type="journal article" date="2020" name="Stud. Mycol.">
        <title>101 Dothideomycetes genomes: a test case for predicting lifestyles and emergence of pathogens.</title>
        <authorList>
            <person name="Haridas S."/>
            <person name="Albert R."/>
            <person name="Binder M."/>
            <person name="Bloem J."/>
            <person name="Labutti K."/>
            <person name="Salamov A."/>
            <person name="Andreopoulos B."/>
            <person name="Baker S."/>
            <person name="Barry K."/>
            <person name="Bills G."/>
            <person name="Bluhm B."/>
            <person name="Cannon C."/>
            <person name="Castanera R."/>
            <person name="Culley D."/>
            <person name="Daum C."/>
            <person name="Ezra D."/>
            <person name="Gonzalez J."/>
            <person name="Henrissat B."/>
            <person name="Kuo A."/>
            <person name="Liang C."/>
            <person name="Lipzen A."/>
            <person name="Lutzoni F."/>
            <person name="Magnuson J."/>
            <person name="Mondo S."/>
            <person name="Nolan M."/>
            <person name="Ohm R."/>
            <person name="Pangilinan J."/>
            <person name="Park H.-J."/>
            <person name="Ramirez L."/>
            <person name="Alfaro M."/>
            <person name="Sun H."/>
            <person name="Tritt A."/>
            <person name="Yoshinaga Y."/>
            <person name="Zwiers L.-H."/>
            <person name="Turgeon B."/>
            <person name="Goodwin S."/>
            <person name="Spatafora J."/>
            <person name="Crous P."/>
            <person name="Grigoriev I."/>
        </authorList>
    </citation>
    <scope>NUCLEOTIDE SEQUENCE</scope>
    <source>
        <strain evidence="6">CBS 110217</strain>
    </source>
</reference>
<dbReference type="PANTHER" id="PTHR24409">
    <property type="entry name" value="ZINC FINGER PROTEIN 142"/>
    <property type="match status" value="1"/>
</dbReference>
<name>A0A9P4LFP7_9PLEO</name>
<comment type="caution">
    <text evidence="6">The sequence shown here is derived from an EMBL/GenBank/DDBJ whole genome shotgun (WGS) entry which is preliminary data.</text>
</comment>
<proteinExistence type="predicted"/>
<accession>A0A9P4LFP7</accession>
<dbReference type="GO" id="GO:0008270">
    <property type="term" value="F:zinc ion binding"/>
    <property type="evidence" value="ECO:0007669"/>
    <property type="project" value="UniProtKB-KW"/>
</dbReference>
<dbReference type="PANTHER" id="PTHR24409:SF295">
    <property type="entry name" value="AZ2-RELATED"/>
    <property type="match status" value="1"/>
</dbReference>
<dbReference type="OrthoDB" id="6105938at2759"/>
<evidence type="ECO:0000313" key="7">
    <source>
        <dbReference type="Proteomes" id="UP000799777"/>
    </source>
</evidence>
<dbReference type="SMART" id="SM00355">
    <property type="entry name" value="ZnF_C2H2"/>
    <property type="match status" value="4"/>
</dbReference>
<organism evidence="6 7">
    <name type="scientific">Setomelanomma holmii</name>
    <dbReference type="NCBI Taxonomy" id="210430"/>
    <lineage>
        <taxon>Eukaryota</taxon>
        <taxon>Fungi</taxon>
        <taxon>Dikarya</taxon>
        <taxon>Ascomycota</taxon>
        <taxon>Pezizomycotina</taxon>
        <taxon>Dothideomycetes</taxon>
        <taxon>Pleosporomycetidae</taxon>
        <taxon>Pleosporales</taxon>
        <taxon>Pleosporineae</taxon>
        <taxon>Phaeosphaeriaceae</taxon>
        <taxon>Setomelanomma</taxon>
    </lineage>
</organism>
<dbReference type="AlphaFoldDB" id="A0A9P4LFP7"/>